<keyword evidence="1" id="KW-0808">Transferase</keyword>
<dbReference type="PROSITE" id="PS50921">
    <property type="entry name" value="ANTAR"/>
    <property type="match status" value="1"/>
</dbReference>
<keyword evidence="2" id="KW-0418">Kinase</keyword>
<name>A0A1H1LIJ6_9ACTN</name>
<proteinExistence type="predicted"/>
<dbReference type="AlphaFoldDB" id="A0A1H1LIJ6"/>
<dbReference type="GO" id="GO:0003723">
    <property type="term" value="F:RNA binding"/>
    <property type="evidence" value="ECO:0007669"/>
    <property type="project" value="InterPro"/>
</dbReference>
<dbReference type="InterPro" id="IPR012074">
    <property type="entry name" value="GAF_ANTAR"/>
</dbReference>
<accession>A0A1H1LIJ6</accession>
<dbReference type="Pfam" id="PF13185">
    <property type="entry name" value="GAF_2"/>
    <property type="match status" value="1"/>
</dbReference>
<keyword evidence="3" id="KW-0805">Transcription regulation</keyword>
<dbReference type="Gene3D" id="3.30.450.40">
    <property type="match status" value="1"/>
</dbReference>
<evidence type="ECO:0000256" key="2">
    <source>
        <dbReference type="ARBA" id="ARBA00022777"/>
    </source>
</evidence>
<evidence type="ECO:0000256" key="3">
    <source>
        <dbReference type="ARBA" id="ARBA00023015"/>
    </source>
</evidence>
<protein>
    <submittedName>
        <fullName evidence="6">GAF domain-containing protein</fullName>
    </submittedName>
</protein>
<dbReference type="Gene3D" id="1.10.10.10">
    <property type="entry name" value="Winged helix-like DNA-binding domain superfamily/Winged helix DNA-binding domain"/>
    <property type="match status" value="1"/>
</dbReference>
<keyword evidence="4" id="KW-0804">Transcription</keyword>
<reference evidence="7" key="1">
    <citation type="submission" date="2016-10" db="EMBL/GenBank/DDBJ databases">
        <authorList>
            <person name="Varghese N."/>
            <person name="Submissions S."/>
        </authorList>
    </citation>
    <scope>NUCLEOTIDE SEQUENCE [LARGE SCALE GENOMIC DNA]</scope>
    <source>
        <strain evidence="7">DSM 22127</strain>
    </source>
</reference>
<dbReference type="PIRSF" id="PIRSF036625">
    <property type="entry name" value="GAF_ANTAR"/>
    <property type="match status" value="1"/>
</dbReference>
<gene>
    <name evidence="6" type="ORF">SAMN04488570_0234</name>
</gene>
<evidence type="ECO:0000313" key="7">
    <source>
        <dbReference type="Proteomes" id="UP000198859"/>
    </source>
</evidence>
<dbReference type="GO" id="GO:0016301">
    <property type="term" value="F:kinase activity"/>
    <property type="evidence" value="ECO:0007669"/>
    <property type="project" value="UniProtKB-KW"/>
</dbReference>
<keyword evidence="7" id="KW-1185">Reference proteome</keyword>
<evidence type="ECO:0000313" key="6">
    <source>
        <dbReference type="EMBL" id="SDR74394.1"/>
    </source>
</evidence>
<dbReference type="InterPro" id="IPR011006">
    <property type="entry name" value="CheY-like_superfamily"/>
</dbReference>
<dbReference type="InterPro" id="IPR003018">
    <property type="entry name" value="GAF"/>
</dbReference>
<dbReference type="InterPro" id="IPR029016">
    <property type="entry name" value="GAF-like_dom_sf"/>
</dbReference>
<evidence type="ECO:0000259" key="5">
    <source>
        <dbReference type="PROSITE" id="PS50921"/>
    </source>
</evidence>
<dbReference type="SUPFAM" id="SSF52172">
    <property type="entry name" value="CheY-like"/>
    <property type="match status" value="1"/>
</dbReference>
<dbReference type="InterPro" id="IPR005561">
    <property type="entry name" value="ANTAR"/>
</dbReference>
<organism evidence="6 7">
    <name type="scientific">Nocardioides scoriae</name>
    <dbReference type="NCBI Taxonomy" id="642780"/>
    <lineage>
        <taxon>Bacteria</taxon>
        <taxon>Bacillati</taxon>
        <taxon>Actinomycetota</taxon>
        <taxon>Actinomycetes</taxon>
        <taxon>Propionibacteriales</taxon>
        <taxon>Nocardioidaceae</taxon>
        <taxon>Nocardioides</taxon>
    </lineage>
</organism>
<dbReference type="RefSeq" id="WP_172833843.1">
    <property type="nucleotide sequence ID" value="NZ_LT629757.1"/>
</dbReference>
<dbReference type="SMART" id="SM01012">
    <property type="entry name" value="ANTAR"/>
    <property type="match status" value="1"/>
</dbReference>
<dbReference type="STRING" id="642780.SAMN04488570_0234"/>
<evidence type="ECO:0000256" key="4">
    <source>
        <dbReference type="ARBA" id="ARBA00023163"/>
    </source>
</evidence>
<dbReference type="Pfam" id="PF03861">
    <property type="entry name" value="ANTAR"/>
    <property type="match status" value="1"/>
</dbReference>
<dbReference type="Proteomes" id="UP000198859">
    <property type="component" value="Chromosome I"/>
</dbReference>
<dbReference type="SUPFAM" id="SSF55781">
    <property type="entry name" value="GAF domain-like"/>
    <property type="match status" value="1"/>
</dbReference>
<sequence>MNDSIARAIAHAANRMSETATVEETLEVIVRSAAEALPHFDHVGIGTKDGEEPMQTRAASSDLVRQLDDIQNTVGQGPCLESLQGTEVIVAPHIHHEQRWPKYVPSAVAIGLQAQLAVRLHLDASGTMGGLNLYSTSRDQIAADDITTAALFATHAAVALGKAHEVESLSHAVATRQLIGQAIGILMHQYSLDEKSAQAFLWRASSTSNVKVRDIAERILAEANRAGAST</sequence>
<dbReference type="InterPro" id="IPR036388">
    <property type="entry name" value="WH-like_DNA-bd_sf"/>
</dbReference>
<evidence type="ECO:0000256" key="1">
    <source>
        <dbReference type="ARBA" id="ARBA00022679"/>
    </source>
</evidence>
<dbReference type="EMBL" id="LT629757">
    <property type="protein sequence ID" value="SDR74394.1"/>
    <property type="molecule type" value="Genomic_DNA"/>
</dbReference>
<feature type="domain" description="ANTAR" evidence="5">
    <location>
        <begin position="159"/>
        <end position="220"/>
    </location>
</feature>